<keyword evidence="3" id="KW-1185">Reference proteome</keyword>
<evidence type="ECO:0000313" key="2">
    <source>
        <dbReference type="EMBL" id="MBO1074293.1"/>
    </source>
</evidence>
<protein>
    <submittedName>
        <fullName evidence="2">Uncharacterized protein</fullName>
    </submittedName>
</protein>
<evidence type="ECO:0000256" key="1">
    <source>
        <dbReference type="SAM" id="MobiDB-lite"/>
    </source>
</evidence>
<evidence type="ECO:0000313" key="3">
    <source>
        <dbReference type="Proteomes" id="UP001518990"/>
    </source>
</evidence>
<sequence length="109" mass="11431">MWSSMAPPGMAGTWARMFPGLLLLSRFWRAGRFALGIRCGEALALCRRHGRLHAATAGAGQRIAYGAAASVSGGRSGLGQNRNRALMPVSGRQGSGPGKVIRADRIAGR</sequence>
<dbReference type="Proteomes" id="UP001518990">
    <property type="component" value="Unassembled WGS sequence"/>
</dbReference>
<gene>
    <name evidence="2" type="ORF">IAI60_06710</name>
</gene>
<proteinExistence type="predicted"/>
<comment type="caution">
    <text evidence="2">The sequence shown here is derived from an EMBL/GenBank/DDBJ whole genome shotgun (WGS) entry which is preliminary data.</text>
</comment>
<organism evidence="2 3">
    <name type="scientific">Roseomonas marmotae</name>
    <dbReference type="NCBI Taxonomy" id="2768161"/>
    <lineage>
        <taxon>Bacteria</taxon>
        <taxon>Pseudomonadati</taxon>
        <taxon>Pseudomonadota</taxon>
        <taxon>Alphaproteobacteria</taxon>
        <taxon>Acetobacterales</taxon>
        <taxon>Roseomonadaceae</taxon>
        <taxon>Roseomonas</taxon>
    </lineage>
</organism>
<accession>A0ABS3K9Z9</accession>
<feature type="region of interest" description="Disordered" evidence="1">
    <location>
        <begin position="72"/>
        <end position="109"/>
    </location>
</feature>
<reference evidence="2 3" key="1">
    <citation type="submission" date="2020-09" db="EMBL/GenBank/DDBJ databases">
        <title>Roseomonas.</title>
        <authorList>
            <person name="Zhu W."/>
        </authorList>
    </citation>
    <scope>NUCLEOTIDE SEQUENCE [LARGE SCALE GENOMIC DNA]</scope>
    <source>
        <strain evidence="2 3">1311</strain>
    </source>
</reference>
<name>A0ABS3K9Z9_9PROT</name>
<dbReference type="EMBL" id="JACTNF010000005">
    <property type="protein sequence ID" value="MBO1074293.1"/>
    <property type="molecule type" value="Genomic_DNA"/>
</dbReference>
<dbReference type="RefSeq" id="WP_207445888.1">
    <property type="nucleotide sequence ID" value="NZ_CP061091.1"/>
</dbReference>